<proteinExistence type="predicted"/>
<evidence type="ECO:0000313" key="2">
    <source>
        <dbReference type="EMBL" id="KAF2539257.1"/>
    </source>
</evidence>
<comment type="caution">
    <text evidence="2">The sequence shown here is derived from an EMBL/GenBank/DDBJ whole genome shotgun (WGS) entry which is preliminary data.</text>
</comment>
<dbReference type="Proteomes" id="UP000712281">
    <property type="component" value="Unassembled WGS sequence"/>
</dbReference>
<feature type="compositionally biased region" description="Polar residues" evidence="1">
    <location>
        <begin position="476"/>
        <end position="486"/>
    </location>
</feature>
<evidence type="ECO:0000256" key="1">
    <source>
        <dbReference type="SAM" id="MobiDB-lite"/>
    </source>
</evidence>
<feature type="compositionally biased region" description="Polar residues" evidence="1">
    <location>
        <begin position="346"/>
        <end position="356"/>
    </location>
</feature>
<name>A0A8S9G3M6_BRACR</name>
<dbReference type="EMBL" id="QGKW02002228">
    <property type="protein sequence ID" value="KAF2539257.1"/>
    <property type="molecule type" value="Genomic_DNA"/>
</dbReference>
<feature type="region of interest" description="Disordered" evidence="1">
    <location>
        <begin position="461"/>
        <end position="486"/>
    </location>
</feature>
<evidence type="ECO:0000313" key="3">
    <source>
        <dbReference type="Proteomes" id="UP000712281"/>
    </source>
</evidence>
<protein>
    <submittedName>
        <fullName evidence="2">Uncharacterized protein</fullName>
    </submittedName>
</protein>
<reference evidence="2" key="1">
    <citation type="submission" date="2019-12" db="EMBL/GenBank/DDBJ databases">
        <title>Genome sequencing and annotation of Brassica cretica.</title>
        <authorList>
            <person name="Studholme D.J."/>
            <person name="Sarris P.F."/>
        </authorList>
    </citation>
    <scope>NUCLEOTIDE SEQUENCE</scope>
    <source>
        <strain evidence="2">PFS-001/15</strain>
        <tissue evidence="2">Leaf</tissue>
    </source>
</reference>
<gene>
    <name evidence="2" type="ORF">F2Q68_00020631</name>
</gene>
<sequence length="486" mass="53103">MDYWSLEIDLVTRRLYEDPRVAEEPGGIQGFYDRSGDSSWNPEGFYPFSEIILRPLRPYGIPEDLCEYHRTVDKASICIDLRSPPLAGLLAHSAGATRSQLISAQRTVRVSGRWFGSGPVAGCEVRSWGHGPLGLGTRLRAKSRRLRNLRSSMGDREQEKNMENPDTVQKVCGGLWLHQTERTVLVIAPQLCPRDTSLDLAVHNRTASLDTGRLCGWFDLHHGLGGWAKRLVMSQKARVAKGHELPKVVRCQRVGGWLYDLGYGRQELRMVLVKPMGREGSVSERLCNVWLDDAGDELVIVYETVKMLCIGSHVSNQGAADGAGLFGLPTDPVETNTGGVLPNDPANLTGTQQDSQQHQERDEEVESSNATCDGDQREKVADGTANALTALSKEDLIEAMKVMCNQVAAMTQLFTPLVNSLVGQATPVATATPIATSMESKTVLDRTSLVEAAPIGVSQAARKSGEGSWRHKQGVLGQTNHNTKGV</sequence>
<organism evidence="2 3">
    <name type="scientific">Brassica cretica</name>
    <name type="common">Mustard</name>
    <dbReference type="NCBI Taxonomy" id="69181"/>
    <lineage>
        <taxon>Eukaryota</taxon>
        <taxon>Viridiplantae</taxon>
        <taxon>Streptophyta</taxon>
        <taxon>Embryophyta</taxon>
        <taxon>Tracheophyta</taxon>
        <taxon>Spermatophyta</taxon>
        <taxon>Magnoliopsida</taxon>
        <taxon>eudicotyledons</taxon>
        <taxon>Gunneridae</taxon>
        <taxon>Pentapetalae</taxon>
        <taxon>rosids</taxon>
        <taxon>malvids</taxon>
        <taxon>Brassicales</taxon>
        <taxon>Brassicaceae</taxon>
        <taxon>Brassiceae</taxon>
        <taxon>Brassica</taxon>
    </lineage>
</organism>
<accession>A0A8S9G3M6</accession>
<feature type="region of interest" description="Disordered" evidence="1">
    <location>
        <begin position="331"/>
        <end position="378"/>
    </location>
</feature>
<dbReference type="AlphaFoldDB" id="A0A8S9G3M6"/>